<evidence type="ECO:0000256" key="1">
    <source>
        <dbReference type="SAM" id="Phobius"/>
    </source>
</evidence>
<dbReference type="EMBL" id="JACXSI010000007">
    <property type="protein sequence ID" value="MBD3107534.1"/>
    <property type="molecule type" value="Genomic_DNA"/>
</dbReference>
<feature type="transmembrane region" description="Helical" evidence="1">
    <location>
        <begin position="43"/>
        <end position="64"/>
    </location>
</feature>
<dbReference type="Proteomes" id="UP000602076">
    <property type="component" value="Unassembled WGS sequence"/>
</dbReference>
<gene>
    <name evidence="2" type="ORF">IEO70_04075</name>
</gene>
<evidence type="ECO:0000313" key="3">
    <source>
        <dbReference type="Proteomes" id="UP000602076"/>
    </source>
</evidence>
<feature type="transmembrane region" description="Helical" evidence="1">
    <location>
        <begin position="95"/>
        <end position="115"/>
    </location>
</feature>
<keyword evidence="1" id="KW-0472">Membrane</keyword>
<dbReference type="RefSeq" id="WP_190997079.1">
    <property type="nucleotide sequence ID" value="NZ_JACXSI010000007.1"/>
</dbReference>
<sequence>MKKSLYLFIWVLVAIVINMGAFPVAMFSLFGTPEGTSIFSLDYLIAFIIVFLANIVTIQIFVAMRKNNKTVFLSGVAFAILESLAFVLFITTGAGFGICVALALISVIGASVLLVKN</sequence>
<keyword evidence="1" id="KW-0812">Transmembrane</keyword>
<comment type="caution">
    <text evidence="2">The sequence shown here is derived from an EMBL/GenBank/DDBJ whole genome shotgun (WGS) entry which is preliminary data.</text>
</comment>
<accession>A0A927CY89</accession>
<feature type="transmembrane region" description="Helical" evidence="1">
    <location>
        <begin position="7"/>
        <end position="31"/>
    </location>
</feature>
<reference evidence="2" key="1">
    <citation type="submission" date="2020-09" db="EMBL/GenBank/DDBJ databases">
        <title>Bacillus faecalis sp. nov., a moderately halophilic bacterium isolated from cow faeces.</title>
        <authorList>
            <person name="Jiang L."/>
            <person name="Lee J."/>
        </authorList>
    </citation>
    <scope>NUCLEOTIDE SEQUENCE</scope>
    <source>
        <strain evidence="2">AGMB 02131</strain>
    </source>
</reference>
<dbReference type="AlphaFoldDB" id="A0A927CY89"/>
<keyword evidence="1" id="KW-1133">Transmembrane helix</keyword>
<feature type="transmembrane region" description="Helical" evidence="1">
    <location>
        <begin position="71"/>
        <end position="89"/>
    </location>
</feature>
<evidence type="ECO:0000313" key="2">
    <source>
        <dbReference type="EMBL" id="MBD3107534.1"/>
    </source>
</evidence>
<organism evidence="2 3">
    <name type="scientific">Peribacillus faecalis</name>
    <dbReference type="NCBI Taxonomy" id="2772559"/>
    <lineage>
        <taxon>Bacteria</taxon>
        <taxon>Bacillati</taxon>
        <taxon>Bacillota</taxon>
        <taxon>Bacilli</taxon>
        <taxon>Bacillales</taxon>
        <taxon>Bacillaceae</taxon>
        <taxon>Peribacillus</taxon>
    </lineage>
</organism>
<protein>
    <submittedName>
        <fullName evidence="2">Uncharacterized protein</fullName>
    </submittedName>
</protein>
<proteinExistence type="predicted"/>
<name>A0A927CY89_9BACI</name>
<keyword evidence="3" id="KW-1185">Reference proteome</keyword>